<gene>
    <name evidence="1" type="ORF">DJ58_3293</name>
</gene>
<accession>A0ABR4VX54</accession>
<sequence>MDDFKLKSELMSVVSWQHQYLSKSTLKIQWTAATP</sequence>
<evidence type="ECO:0000313" key="1">
    <source>
        <dbReference type="EMBL" id="KGA44437.1"/>
    </source>
</evidence>
<evidence type="ECO:0000313" key="2">
    <source>
        <dbReference type="Proteomes" id="UP000029430"/>
    </source>
</evidence>
<proteinExistence type="predicted"/>
<dbReference type="EMBL" id="JPPS01000008">
    <property type="protein sequence ID" value="KGA44437.1"/>
    <property type="molecule type" value="Genomic_DNA"/>
</dbReference>
<dbReference type="Proteomes" id="UP000029430">
    <property type="component" value="Unassembled WGS sequence"/>
</dbReference>
<organism evidence="1 2">
    <name type="scientific">Yersinia frederiksenii ATCC 33641</name>
    <dbReference type="NCBI Taxonomy" id="349966"/>
    <lineage>
        <taxon>Bacteria</taxon>
        <taxon>Pseudomonadati</taxon>
        <taxon>Pseudomonadota</taxon>
        <taxon>Gammaproteobacteria</taxon>
        <taxon>Enterobacterales</taxon>
        <taxon>Yersiniaceae</taxon>
        <taxon>Yersinia</taxon>
    </lineage>
</organism>
<name>A0ABR4VX54_YERFR</name>
<protein>
    <submittedName>
        <fullName evidence="1">Uncharacterized protein</fullName>
    </submittedName>
</protein>
<keyword evidence="2" id="KW-1185">Reference proteome</keyword>
<comment type="caution">
    <text evidence="1">The sequence shown here is derived from an EMBL/GenBank/DDBJ whole genome shotgun (WGS) entry which is preliminary data.</text>
</comment>
<reference evidence="1 2" key="1">
    <citation type="submission" date="2014-07" db="EMBL/GenBank/DDBJ databases">
        <authorList>
            <person name="Bishop-Lilly K.A."/>
            <person name="Broomall S.M."/>
            <person name="Chain P.S."/>
            <person name="Chertkov O."/>
            <person name="Coyne S.R."/>
            <person name="Daligault H.E."/>
            <person name="Davenport K.W."/>
            <person name="Erkkila T."/>
            <person name="Frey K.G."/>
            <person name="Gibbons H.S."/>
            <person name="Gu W."/>
            <person name="Jaissle J."/>
            <person name="Johnson S.L."/>
            <person name="Koroleva G.I."/>
            <person name="Ladner J.T."/>
            <person name="Lo C.-C."/>
            <person name="Minogue T.D."/>
            <person name="Munk C."/>
            <person name="Palacios G.F."/>
            <person name="Redden C.L."/>
            <person name="Rosenzweig C.N."/>
            <person name="Scholz M.B."/>
            <person name="Teshima H."/>
            <person name="Xu Y."/>
        </authorList>
    </citation>
    <scope>NUCLEOTIDE SEQUENCE [LARGE SCALE GENOMIC DNA]</scope>
    <source>
        <strain evidence="1 2">ATCC 33641</strain>
    </source>
</reference>